<evidence type="ECO:0000313" key="2">
    <source>
        <dbReference type="Proteomes" id="UP001313282"/>
    </source>
</evidence>
<sequence>MYHPGEATFALISVIILALSVWVLRRQPVRILNSKRRPKLKRTAHDFLSQTPARITTDIGISPPSMDPTCENPGRSVLLDLPVEILQQIIEAAHSSCLKELRLVNHIISDLATPLLFAKYILSLKHIRGHGQNLAERVAPEQQIQLIRKIEAIKSLEELEFLTSNVQDLNISAYQIRDAVKFLYEEPIQQDTDDFSPLGVQILQNFICSMKRLKTLRWNISFCNLSREIDFSPIAGSVTHLELHPIIDMDPYDPPSPQYSPFPSFKAFTNLTRLTLLLWDQKSLDTLNYLPRLKYLTFEPSYELDTTAFDFLEIQQAPFNLEELTLKYGTINDPFPEHLIPKFLSNLKRLTSRTELRPESLIKRSMWDVLREHGILLTHVSEHNASRMLLNYLSSYANTLTSLSIHMVPYRCGRTATKEVCTAEHNGMLAFMNEFWQDVIPKHASTLKRLKMFPGNQHIRSGEGPGKAEQHRMVEQLNLLEPWSLGNHIPAAKKALMMCERLEELQMGSAGEVGFKEAIEVAVKSKRVSKLTFNLKGYAVRPQMRGWCGTGMMQFLNEAMGMRKRILDVRWEDDGIPDSRWGKVDIEVIPVGKLALVRDKESVGLFKLVDFKDVASWTLFSG</sequence>
<name>A0AAN8RCD5_9PEZI</name>
<comment type="caution">
    <text evidence="1">The sequence shown here is derived from an EMBL/GenBank/DDBJ whole genome shotgun (WGS) entry which is preliminary data.</text>
</comment>
<protein>
    <recommendedName>
        <fullName evidence="3">F-box domain-containing protein</fullName>
    </recommendedName>
</protein>
<keyword evidence="2" id="KW-1185">Reference proteome</keyword>
<dbReference type="AlphaFoldDB" id="A0AAN8RCD5"/>
<dbReference type="SUPFAM" id="SSF52047">
    <property type="entry name" value="RNI-like"/>
    <property type="match status" value="1"/>
</dbReference>
<dbReference type="InterPro" id="IPR032675">
    <property type="entry name" value="LRR_dom_sf"/>
</dbReference>
<dbReference type="EMBL" id="JAVHNR010000006">
    <property type="protein sequence ID" value="KAK6339757.1"/>
    <property type="molecule type" value="Genomic_DNA"/>
</dbReference>
<evidence type="ECO:0008006" key="3">
    <source>
        <dbReference type="Google" id="ProtNLM"/>
    </source>
</evidence>
<organism evidence="1 2">
    <name type="scientific">Orbilia javanica</name>
    <dbReference type="NCBI Taxonomy" id="47235"/>
    <lineage>
        <taxon>Eukaryota</taxon>
        <taxon>Fungi</taxon>
        <taxon>Dikarya</taxon>
        <taxon>Ascomycota</taxon>
        <taxon>Pezizomycotina</taxon>
        <taxon>Orbiliomycetes</taxon>
        <taxon>Orbiliales</taxon>
        <taxon>Orbiliaceae</taxon>
        <taxon>Orbilia</taxon>
    </lineage>
</organism>
<dbReference type="Proteomes" id="UP001313282">
    <property type="component" value="Unassembled WGS sequence"/>
</dbReference>
<reference evidence="1 2" key="1">
    <citation type="submission" date="2019-10" db="EMBL/GenBank/DDBJ databases">
        <authorList>
            <person name="Palmer J.M."/>
        </authorList>
    </citation>
    <scope>NUCLEOTIDE SEQUENCE [LARGE SCALE GENOMIC DNA]</scope>
    <source>
        <strain evidence="1 2">TWF718</strain>
    </source>
</reference>
<dbReference type="Gene3D" id="3.80.10.10">
    <property type="entry name" value="Ribonuclease Inhibitor"/>
    <property type="match status" value="1"/>
</dbReference>
<proteinExistence type="predicted"/>
<gene>
    <name evidence="1" type="ORF">TWF718_009151</name>
</gene>
<evidence type="ECO:0000313" key="1">
    <source>
        <dbReference type="EMBL" id="KAK6339757.1"/>
    </source>
</evidence>
<accession>A0AAN8RCD5</accession>